<dbReference type="GO" id="GO:0004694">
    <property type="term" value="F:eukaryotic translation initiation factor 2alpha kinase activity"/>
    <property type="evidence" value="ECO:0007669"/>
    <property type="project" value="TreeGrafter"/>
</dbReference>
<dbReference type="InterPro" id="IPR008271">
    <property type="entry name" value="Ser/Thr_kinase_AS"/>
</dbReference>
<dbReference type="Pfam" id="PF03129">
    <property type="entry name" value="HGTP_anticodon"/>
    <property type="match status" value="1"/>
</dbReference>
<evidence type="ECO:0000256" key="8">
    <source>
        <dbReference type="ARBA" id="ARBA00037982"/>
    </source>
</evidence>
<feature type="region of interest" description="Disordered" evidence="12">
    <location>
        <begin position="170"/>
        <end position="212"/>
    </location>
</feature>
<dbReference type="Gene3D" id="3.30.930.10">
    <property type="entry name" value="Bira Bifunctional Protein, Domain 2"/>
    <property type="match status" value="1"/>
</dbReference>
<dbReference type="InterPro" id="IPR016135">
    <property type="entry name" value="UBQ-conjugating_enzyme/RWD"/>
</dbReference>
<dbReference type="SMART" id="SM00220">
    <property type="entry name" value="S_TKc"/>
    <property type="match status" value="1"/>
</dbReference>
<proteinExistence type="inferred from homology"/>
<dbReference type="Pfam" id="PF05773">
    <property type="entry name" value="RWD"/>
    <property type="match status" value="1"/>
</dbReference>
<feature type="region of interest" description="Disordered" evidence="12">
    <location>
        <begin position="246"/>
        <end position="363"/>
    </location>
</feature>
<dbReference type="Pfam" id="PF00069">
    <property type="entry name" value="Pkinase"/>
    <property type="match status" value="3"/>
</dbReference>
<dbReference type="PANTHER" id="PTHR11042">
    <property type="entry name" value="EUKARYOTIC TRANSLATION INITIATION FACTOR 2-ALPHA KINASE EIF2-ALPHA KINASE -RELATED"/>
    <property type="match status" value="1"/>
</dbReference>
<feature type="compositionally biased region" description="Polar residues" evidence="12">
    <location>
        <begin position="255"/>
        <end position="264"/>
    </location>
</feature>
<evidence type="ECO:0000313" key="15">
    <source>
        <dbReference type="EMBL" id="CAD8515282.1"/>
    </source>
</evidence>
<dbReference type="InterPro" id="IPR000719">
    <property type="entry name" value="Prot_kinase_dom"/>
</dbReference>
<name>A0A7S0NIX0_MICPS</name>
<dbReference type="CDD" id="cd14046">
    <property type="entry name" value="STKc_EIF2AK4_GCN2_rpt2"/>
    <property type="match status" value="1"/>
</dbReference>
<dbReference type="SUPFAM" id="SSF55681">
    <property type="entry name" value="Class II aaRS and biotin synthetases"/>
    <property type="match status" value="1"/>
</dbReference>
<dbReference type="GO" id="GO:0005524">
    <property type="term" value="F:ATP binding"/>
    <property type="evidence" value="ECO:0007669"/>
    <property type="project" value="UniProtKB-UniRule"/>
</dbReference>
<evidence type="ECO:0000256" key="5">
    <source>
        <dbReference type="ARBA" id="ARBA00022777"/>
    </source>
</evidence>
<evidence type="ECO:0000256" key="4">
    <source>
        <dbReference type="ARBA" id="ARBA00022741"/>
    </source>
</evidence>
<dbReference type="InterPro" id="IPR050339">
    <property type="entry name" value="CC_SR_Kinase"/>
</dbReference>
<comment type="catalytic activity">
    <reaction evidence="10">
        <text>L-seryl-[protein] + ATP = O-phospho-L-seryl-[protein] + ADP + H(+)</text>
        <dbReference type="Rhea" id="RHEA:17989"/>
        <dbReference type="Rhea" id="RHEA-COMP:9863"/>
        <dbReference type="Rhea" id="RHEA-COMP:11604"/>
        <dbReference type="ChEBI" id="CHEBI:15378"/>
        <dbReference type="ChEBI" id="CHEBI:29999"/>
        <dbReference type="ChEBI" id="CHEBI:30616"/>
        <dbReference type="ChEBI" id="CHEBI:83421"/>
        <dbReference type="ChEBI" id="CHEBI:456216"/>
        <dbReference type="EC" id="2.7.11.1"/>
    </reaction>
</comment>
<evidence type="ECO:0000256" key="10">
    <source>
        <dbReference type="ARBA" id="ARBA00048679"/>
    </source>
</evidence>
<keyword evidence="6 11" id="KW-0067">ATP-binding</keyword>
<feature type="binding site" evidence="11">
    <location>
        <position position="603"/>
    </location>
    <ligand>
        <name>ATP</name>
        <dbReference type="ChEBI" id="CHEBI:30616"/>
    </ligand>
</feature>
<dbReference type="GO" id="GO:0005829">
    <property type="term" value="C:cytosol"/>
    <property type="evidence" value="ECO:0007669"/>
    <property type="project" value="TreeGrafter"/>
</dbReference>
<feature type="compositionally biased region" description="Low complexity" evidence="12">
    <location>
        <begin position="684"/>
        <end position="696"/>
    </location>
</feature>
<dbReference type="FunFam" id="3.40.50.800:FF:000012">
    <property type="entry name" value="Histidine--tRNA ligase, cytoplasmic"/>
    <property type="match status" value="1"/>
</dbReference>
<evidence type="ECO:0000256" key="11">
    <source>
        <dbReference type="PROSITE-ProRule" id="PRU10141"/>
    </source>
</evidence>
<dbReference type="InterPro" id="IPR004154">
    <property type="entry name" value="Anticodon-bd"/>
</dbReference>
<dbReference type="InterPro" id="IPR017441">
    <property type="entry name" value="Protein_kinase_ATP_BS"/>
</dbReference>
<keyword evidence="7" id="KW-0648">Protein biosynthesis</keyword>
<evidence type="ECO:0000256" key="1">
    <source>
        <dbReference type="ARBA" id="ARBA00012513"/>
    </source>
</evidence>
<evidence type="ECO:0000256" key="7">
    <source>
        <dbReference type="ARBA" id="ARBA00022917"/>
    </source>
</evidence>
<feature type="domain" description="Protein kinase" evidence="13">
    <location>
        <begin position="573"/>
        <end position="948"/>
    </location>
</feature>
<feature type="compositionally biased region" description="Gly residues" evidence="12">
    <location>
        <begin position="1099"/>
        <end position="1115"/>
    </location>
</feature>
<dbReference type="PROSITE" id="PS50908">
    <property type="entry name" value="RWD"/>
    <property type="match status" value="1"/>
</dbReference>
<dbReference type="SMART" id="SM00591">
    <property type="entry name" value="RWD"/>
    <property type="match status" value="1"/>
</dbReference>
<organism evidence="15">
    <name type="scientific">Micromonas pusilla</name>
    <name type="common">Picoplanktonic green alga</name>
    <name type="synonym">Chromulina pusilla</name>
    <dbReference type="NCBI Taxonomy" id="38833"/>
    <lineage>
        <taxon>Eukaryota</taxon>
        <taxon>Viridiplantae</taxon>
        <taxon>Chlorophyta</taxon>
        <taxon>Mamiellophyceae</taxon>
        <taxon>Mamiellales</taxon>
        <taxon>Mamiellaceae</taxon>
        <taxon>Micromonas</taxon>
    </lineage>
</organism>
<evidence type="ECO:0000259" key="14">
    <source>
        <dbReference type="PROSITE" id="PS50908"/>
    </source>
</evidence>
<keyword evidence="4 11" id="KW-0547">Nucleotide-binding</keyword>
<evidence type="ECO:0000256" key="6">
    <source>
        <dbReference type="ARBA" id="ARBA00022840"/>
    </source>
</evidence>
<keyword evidence="5" id="KW-0418">Kinase</keyword>
<dbReference type="GO" id="GO:0005634">
    <property type="term" value="C:nucleus"/>
    <property type="evidence" value="ECO:0007669"/>
    <property type="project" value="TreeGrafter"/>
</dbReference>
<evidence type="ECO:0000256" key="12">
    <source>
        <dbReference type="SAM" id="MobiDB-lite"/>
    </source>
</evidence>
<dbReference type="InterPro" id="IPR036621">
    <property type="entry name" value="Anticodon-bd_dom_sf"/>
</dbReference>
<reference evidence="15" key="1">
    <citation type="submission" date="2021-01" db="EMBL/GenBank/DDBJ databases">
        <authorList>
            <person name="Corre E."/>
            <person name="Pelletier E."/>
            <person name="Niang G."/>
            <person name="Scheremetjew M."/>
            <person name="Finn R."/>
            <person name="Kale V."/>
            <person name="Holt S."/>
            <person name="Cochrane G."/>
            <person name="Meng A."/>
            <person name="Brown T."/>
            <person name="Cohen L."/>
        </authorList>
    </citation>
    <scope>NUCLEOTIDE SEQUENCE</scope>
    <source>
        <strain evidence="15">CCMP1723</strain>
    </source>
</reference>
<accession>A0A7S0NIX0</accession>
<dbReference type="SUPFAM" id="SSF52954">
    <property type="entry name" value="Class II aaRS ABD-related"/>
    <property type="match status" value="1"/>
</dbReference>
<evidence type="ECO:0000259" key="13">
    <source>
        <dbReference type="PROSITE" id="PS50011"/>
    </source>
</evidence>
<dbReference type="EMBL" id="HBEQ01003520">
    <property type="protein sequence ID" value="CAD8515282.1"/>
    <property type="molecule type" value="Transcribed_RNA"/>
</dbReference>
<dbReference type="PROSITE" id="PS00108">
    <property type="entry name" value="PROTEIN_KINASE_ST"/>
    <property type="match status" value="1"/>
</dbReference>
<keyword evidence="3" id="KW-0808">Transferase</keyword>
<dbReference type="PROSITE" id="PS50011">
    <property type="entry name" value="PROTEIN_KINASE_DOM"/>
    <property type="match status" value="1"/>
</dbReference>
<feature type="compositionally biased region" description="Polar residues" evidence="12">
    <location>
        <begin position="293"/>
        <end position="306"/>
    </location>
</feature>
<dbReference type="InterPro" id="IPR045864">
    <property type="entry name" value="aa-tRNA-synth_II/BPL/LPL"/>
</dbReference>
<dbReference type="CDD" id="cd23823">
    <property type="entry name" value="RWD_GCN2"/>
    <property type="match status" value="1"/>
</dbReference>
<evidence type="ECO:0000256" key="3">
    <source>
        <dbReference type="ARBA" id="ARBA00022679"/>
    </source>
</evidence>
<feature type="compositionally biased region" description="Acidic residues" evidence="12">
    <location>
        <begin position="202"/>
        <end position="211"/>
    </location>
</feature>
<feature type="compositionally biased region" description="Acidic residues" evidence="12">
    <location>
        <begin position="314"/>
        <end position="339"/>
    </location>
</feature>
<feature type="region of interest" description="Disordered" evidence="12">
    <location>
        <begin position="659"/>
        <end position="696"/>
    </location>
</feature>
<feature type="domain" description="RWD" evidence="14">
    <location>
        <begin position="32"/>
        <end position="146"/>
    </location>
</feature>
<dbReference type="PROSITE" id="PS00107">
    <property type="entry name" value="PROTEIN_KINASE_ATP"/>
    <property type="match status" value="1"/>
</dbReference>
<sequence length="1466" mass="154706">MGNKKKRGGAPSPGHGTPGGGAVASLPAIVEEELTALQAIYEDEFSFDEREHRQFRIRVSPPSLDDDKDDQIPPVVAVMVVQYVAGYPKKPPGVKLDRDESRGVKPDVLQQLEAQLRRQAADLAAAEGDVMVFNLAEALRENLANTDLVPTSERDESLWDKMNRRVNEYGGDSSASATVAETAGGTVVSPAVVDRKESMDLGGDDDDDEAYGDYALHEDDDWEEVAVAAAAAAVAAGAAGADLAPRGLPTLAQPRKQSSRSATLQLRRKSEEDTAGRQTSDPSLENSPKVEKSSTFAEKSSGQNAGASARIIEVDESDESESETDDSESSSSESEEEDSQEPRDWLRMGEISSRGGKSSMSRDTYSSLDLVDSLMRGLSFMGSAVHSTGHVPEDEDDDTASDSFDRMFAQVNEGDGSSASRRRHEQMLHLLVGHLLGLLCEAGGPLPHALPALTSQLRACGVMPRWLRDVLLHRPAHFHRAFKRAFDAEGRTASASVNGEDPATQWAIQKFWGGVSNDAGDARKHPGAVIGVNEVGSSRGRSRLANSESVLDAAKLDVPSKPVLPPSRYATDFQEIRMLGRGAFGRVVLAVNRLDGREYAIKKVRMATKSGGPVSPAAAARVLREVATLSRLEHNAVVRYNQAWVEEAVEERRAKGGRMSIIDGTSDGGTSDEAAAWGGGGGTATEATEASGTTATGTTVTTSFAARRLNEPVAVAWLHIQMEYCRANLRDVLDREAHLGTEIDEERAWAWGRQILEGLAHIHAQGIVHRDLKPGNIFVDARGQLKIGDFGLAKFGGADDGSSAAAEAAAIAAGAAVAARGEAGDDDLELDTDNPDIDVESTGAVGTYLYTAPEVEAGWVNQSSKVDLYSAGIVFFEMLRRFSTGMERAVELNQLRSARTTAGQSGSERLPPDFRSKYPQQTTLIAALLAPDPSERPSAAEVLSSGFLPPKGGDEALEEVLRAVETGGAEHDRVVDRLTSDGSAGARLSERAAATERGAPAAVDAAAAERMLTTLRATFRRHGASPLSSRAVNWLKEGDTILSQAGGEGHRLLSRSGALVVLRRDLRSSLVRQAAAEEATTLRASCVGITFRSSAPGPKDGGTGGAKSGGGGGGLPREHVQADFDIIAPKESTEASIADAEAIKCALDALVERGLSPRVSLNHRRILAAAWIRAGVPSEFRPRTAAILRRDTSLTAIRLPPEVVKRTAALHSLRAEDPVAATAQLVHELVGSSSTQKTGSAVLLSAIDHLRAVSAHLECMGVPASRISVSPLLPPPEPYHCAGFFELTVHTSNSPSTGAAANGVCVAAGGRYDSWLSTVWPSHAAHPPPGGVGVSVAVRKAATLAASAAQRTKSPHAVAAAAATDVIVCARGGGGLIQERLALAAELWANGIRAEVVPSTAPSATEQYQYAGQRGARFMVTVDGALLSAGERVRVKGLGRGGAERDVSRQEVVDVLRGMLSGGGGR</sequence>
<dbReference type="Gene3D" id="3.30.200.20">
    <property type="entry name" value="Phosphorylase Kinase, domain 1"/>
    <property type="match status" value="1"/>
</dbReference>
<comment type="catalytic activity">
    <reaction evidence="9">
        <text>L-threonyl-[protein] + ATP = O-phospho-L-threonyl-[protein] + ADP + H(+)</text>
        <dbReference type="Rhea" id="RHEA:46608"/>
        <dbReference type="Rhea" id="RHEA-COMP:11060"/>
        <dbReference type="Rhea" id="RHEA-COMP:11605"/>
        <dbReference type="ChEBI" id="CHEBI:15378"/>
        <dbReference type="ChEBI" id="CHEBI:30013"/>
        <dbReference type="ChEBI" id="CHEBI:30616"/>
        <dbReference type="ChEBI" id="CHEBI:61977"/>
        <dbReference type="ChEBI" id="CHEBI:456216"/>
        <dbReference type="EC" id="2.7.11.1"/>
    </reaction>
</comment>
<dbReference type="EC" id="2.7.11.1" evidence="1"/>
<comment type="similarity">
    <text evidence="8">Belongs to the protein kinase superfamily. Ser/Thr protein kinase family. GCN2 subfamily.</text>
</comment>
<dbReference type="Gene3D" id="3.10.110.10">
    <property type="entry name" value="Ubiquitin Conjugating Enzyme"/>
    <property type="match status" value="1"/>
</dbReference>
<dbReference type="GO" id="GO:0009893">
    <property type="term" value="P:positive regulation of metabolic process"/>
    <property type="evidence" value="ECO:0007669"/>
    <property type="project" value="UniProtKB-ARBA"/>
</dbReference>
<protein>
    <recommendedName>
        <fullName evidence="1">non-specific serine/threonine protein kinase</fullName>
        <ecNumber evidence="1">2.7.11.1</ecNumber>
    </recommendedName>
</protein>
<dbReference type="Gene3D" id="3.40.50.800">
    <property type="entry name" value="Anticodon-binding domain"/>
    <property type="match status" value="1"/>
</dbReference>
<feature type="region of interest" description="Disordered" evidence="12">
    <location>
        <begin position="1093"/>
        <end position="1115"/>
    </location>
</feature>
<dbReference type="PANTHER" id="PTHR11042:SF136">
    <property type="entry name" value="EIF-2-ALPHA KINASE GCN2"/>
    <property type="match status" value="1"/>
</dbReference>
<gene>
    <name evidence="15" type="ORF">MCOM1403_LOCUS2707</name>
</gene>
<feature type="compositionally biased region" description="Polar residues" evidence="12">
    <location>
        <begin position="276"/>
        <end position="286"/>
    </location>
</feature>
<dbReference type="InterPro" id="IPR011009">
    <property type="entry name" value="Kinase-like_dom_sf"/>
</dbReference>
<dbReference type="SUPFAM" id="SSF56112">
    <property type="entry name" value="Protein kinase-like (PK-like)"/>
    <property type="match status" value="1"/>
</dbReference>
<dbReference type="SUPFAM" id="SSF54495">
    <property type="entry name" value="UBC-like"/>
    <property type="match status" value="1"/>
</dbReference>
<dbReference type="GO" id="GO:0006412">
    <property type="term" value="P:translation"/>
    <property type="evidence" value="ECO:0007669"/>
    <property type="project" value="UniProtKB-KW"/>
</dbReference>
<dbReference type="InterPro" id="IPR006575">
    <property type="entry name" value="RWD_dom"/>
</dbReference>
<keyword evidence="2" id="KW-0723">Serine/threonine-protein kinase</keyword>
<dbReference type="Gene3D" id="1.10.510.10">
    <property type="entry name" value="Transferase(Phosphotransferase) domain 1"/>
    <property type="match status" value="1"/>
</dbReference>
<feature type="region of interest" description="Disordered" evidence="12">
    <location>
        <begin position="1"/>
        <end position="25"/>
    </location>
</feature>
<dbReference type="FunFam" id="3.10.110.10:FF:000050">
    <property type="entry name" value="eIF-2-alpha kinase GCN2"/>
    <property type="match status" value="1"/>
</dbReference>
<evidence type="ECO:0000256" key="2">
    <source>
        <dbReference type="ARBA" id="ARBA00022527"/>
    </source>
</evidence>
<evidence type="ECO:0000256" key="9">
    <source>
        <dbReference type="ARBA" id="ARBA00047899"/>
    </source>
</evidence>